<sequence length="882" mass="99793">MGFCAPPTPNFGFLDTGCSVLGGIKVNPTIQDQGPSCSSKDFYISQYNLAHHWQRPHMVPHSVGFPQLLTRTMPWVRDCVAVRHTGHWPFEISNNRLKNRNLLEVLENPIDGSVTLWSVSEFSTRKRLLEFRLHRLKGEGFDEWRILPYGDHDQEEMCDSDRIEMTEESWNSSTEDASGKPQIYNVDSDSSKISRTLDVNTPLLELRSYKPAGERCRILARSEKELYLCDPENNIVLTLFNQPVNSLSFIPHMNDEIVFLDNGGLIWYGEVGGNFIQAKCGCDVESVAGSDHPRVIYAADKDGVRLLDLRVGISDGDLLYTIPEYDDTSRNSYHFQYKGAFEKQKIHQLYSLPDDPQMLLVCTSKKFVLVDERMRGVVCLELGHSIYHGGHHVTVAPPIRDTERNGAIYPFYILQHTIYPDVQTFSLYRHPDSTMWSSLASIKRLQEPRDAASFYREQPKYNVRIPRLAERLLFGNGPTRAISFLNTCADSGNEKPFLFRMMDDGSLWYEQISIQDNQDLSEKMLWKGASIVKDMVDSFDTSRLDNECFGKHQQKTTIFDVEFDLSASENLLLDTDTGTIQPLDTFPESGCPKEAYGFRGSLGFSKPSWYQTENCGSGDIVCTKSGTAITKNYFLYDSAHISQTYVALCSLLILGDDLSRVDRKAVLEGICCGQLGDGSFRGQQGTENDMRFVYCAIAICHILNDFSTINMESVLKFIQRCVNFDGGIGQAPSLESHGGSTFCAIAALAMAGHLWDESVLTHKQIERLVKWALWKQNEGFHGRANKPDDSCYAFWIGGTLKILDAYMFVDGERLRSFIYSTQDRELGGFGKFGDVVPDALHTCYSISALSLMREPNLRIIYPPLNITMRATEHLTNINMNRY</sequence>
<dbReference type="STRING" id="42156.A0A3P6SZP5"/>
<name>A0A3P6SZP5_LITSI</name>
<accession>A0A3P6SZP5</accession>
<dbReference type="InterPro" id="IPR008930">
    <property type="entry name" value="Terpenoid_cyclase/PrenylTrfase"/>
</dbReference>
<evidence type="ECO:0000256" key="3">
    <source>
        <dbReference type="ARBA" id="ARBA00022602"/>
    </source>
</evidence>
<comment type="similarity">
    <text evidence="2">Belongs to the protein prenyltransferase subunit beta family.</text>
</comment>
<dbReference type="OrthoDB" id="24893at2759"/>
<comment type="cofactor">
    <cofactor evidence="1">
        <name>Zn(2+)</name>
        <dbReference type="ChEBI" id="CHEBI:29105"/>
    </cofactor>
</comment>
<keyword evidence="7" id="KW-0862">Zinc</keyword>
<dbReference type="InterPro" id="IPR001330">
    <property type="entry name" value="Prenyltrans"/>
</dbReference>
<dbReference type="Proteomes" id="UP000277928">
    <property type="component" value="Unassembled WGS sequence"/>
</dbReference>
<keyword evidence="10" id="KW-1185">Reference proteome</keyword>
<dbReference type="InterPro" id="IPR045089">
    <property type="entry name" value="PGGT1B-like"/>
</dbReference>
<dbReference type="GO" id="GO:0004662">
    <property type="term" value="F:CAAX-protein geranylgeranyltransferase activity"/>
    <property type="evidence" value="ECO:0007669"/>
    <property type="project" value="TreeGrafter"/>
</dbReference>
<evidence type="ECO:0000313" key="9">
    <source>
        <dbReference type="EMBL" id="VDK73525.1"/>
    </source>
</evidence>
<reference evidence="9 10" key="1">
    <citation type="submission" date="2018-08" db="EMBL/GenBank/DDBJ databases">
        <authorList>
            <person name="Laetsch R D."/>
            <person name="Stevens L."/>
            <person name="Kumar S."/>
            <person name="Blaxter L. M."/>
        </authorList>
    </citation>
    <scope>NUCLEOTIDE SEQUENCE [LARGE SCALE GENOMIC DNA]</scope>
</reference>
<protein>
    <recommendedName>
        <fullName evidence="8">Prenyltransferase alpha-alpha toroid domain-containing protein</fullName>
    </recommendedName>
</protein>
<evidence type="ECO:0000313" key="10">
    <source>
        <dbReference type="Proteomes" id="UP000277928"/>
    </source>
</evidence>
<keyword evidence="4" id="KW-0808">Transferase</keyword>
<keyword evidence="5" id="KW-0479">Metal-binding</keyword>
<dbReference type="PANTHER" id="PTHR11774:SF4">
    <property type="entry name" value="GERANYLGERANYL TRANSFERASE TYPE-1 SUBUNIT BETA"/>
    <property type="match status" value="1"/>
</dbReference>
<keyword evidence="3" id="KW-0637">Prenyltransferase</keyword>
<evidence type="ECO:0000256" key="2">
    <source>
        <dbReference type="ARBA" id="ARBA00010497"/>
    </source>
</evidence>
<evidence type="ECO:0000256" key="7">
    <source>
        <dbReference type="ARBA" id="ARBA00022833"/>
    </source>
</evidence>
<dbReference type="OMA" id="GHWPFET"/>
<dbReference type="AlphaFoldDB" id="A0A3P6SZP5"/>
<gene>
    <name evidence="9" type="ORF">NLS_LOCUS2148</name>
</gene>
<proteinExistence type="inferred from homology"/>
<dbReference type="Pfam" id="PF00432">
    <property type="entry name" value="Prenyltrans"/>
    <property type="match status" value="1"/>
</dbReference>
<keyword evidence="6" id="KW-0677">Repeat</keyword>
<dbReference type="Gene3D" id="1.50.10.20">
    <property type="match status" value="1"/>
</dbReference>
<dbReference type="InterPro" id="IPR036322">
    <property type="entry name" value="WD40_repeat_dom_sf"/>
</dbReference>
<evidence type="ECO:0000259" key="8">
    <source>
        <dbReference type="Pfam" id="PF00432"/>
    </source>
</evidence>
<evidence type="ECO:0000256" key="6">
    <source>
        <dbReference type="ARBA" id="ARBA00022737"/>
    </source>
</evidence>
<dbReference type="SUPFAM" id="SSF48239">
    <property type="entry name" value="Terpenoid cyclases/Protein prenyltransferases"/>
    <property type="match status" value="1"/>
</dbReference>
<evidence type="ECO:0000256" key="5">
    <source>
        <dbReference type="ARBA" id="ARBA00022723"/>
    </source>
</evidence>
<evidence type="ECO:0000256" key="4">
    <source>
        <dbReference type="ARBA" id="ARBA00022679"/>
    </source>
</evidence>
<dbReference type="GO" id="GO:0046872">
    <property type="term" value="F:metal ion binding"/>
    <property type="evidence" value="ECO:0007669"/>
    <property type="project" value="UniProtKB-KW"/>
</dbReference>
<dbReference type="EMBL" id="UYRX01000092">
    <property type="protein sequence ID" value="VDK73525.1"/>
    <property type="molecule type" value="Genomic_DNA"/>
</dbReference>
<dbReference type="SUPFAM" id="SSF50978">
    <property type="entry name" value="WD40 repeat-like"/>
    <property type="match status" value="1"/>
</dbReference>
<dbReference type="PANTHER" id="PTHR11774">
    <property type="entry name" value="GERANYLGERANYL TRANSFERASE TYPE BETA SUBUNIT"/>
    <property type="match status" value="1"/>
</dbReference>
<evidence type="ECO:0000256" key="1">
    <source>
        <dbReference type="ARBA" id="ARBA00001947"/>
    </source>
</evidence>
<dbReference type="GO" id="GO:0005953">
    <property type="term" value="C:CAAX-protein geranylgeranyltransferase complex"/>
    <property type="evidence" value="ECO:0007669"/>
    <property type="project" value="TreeGrafter"/>
</dbReference>
<feature type="domain" description="Prenyltransferase alpha-alpha toroid" evidence="8">
    <location>
        <begin position="593"/>
        <end position="866"/>
    </location>
</feature>
<organism evidence="9 10">
    <name type="scientific">Litomosoides sigmodontis</name>
    <name type="common">Filarial nematode worm</name>
    <dbReference type="NCBI Taxonomy" id="42156"/>
    <lineage>
        <taxon>Eukaryota</taxon>
        <taxon>Metazoa</taxon>
        <taxon>Ecdysozoa</taxon>
        <taxon>Nematoda</taxon>
        <taxon>Chromadorea</taxon>
        <taxon>Rhabditida</taxon>
        <taxon>Spirurina</taxon>
        <taxon>Spiruromorpha</taxon>
        <taxon>Filarioidea</taxon>
        <taxon>Onchocercidae</taxon>
        <taxon>Litomosoides</taxon>
    </lineage>
</organism>